<organism evidence="1 2">
    <name type="scientific">Colletotrichum liriopes</name>
    <dbReference type="NCBI Taxonomy" id="708192"/>
    <lineage>
        <taxon>Eukaryota</taxon>
        <taxon>Fungi</taxon>
        <taxon>Dikarya</taxon>
        <taxon>Ascomycota</taxon>
        <taxon>Pezizomycotina</taxon>
        <taxon>Sordariomycetes</taxon>
        <taxon>Hypocreomycetidae</taxon>
        <taxon>Glomerellales</taxon>
        <taxon>Glomerellaceae</taxon>
        <taxon>Colletotrichum</taxon>
        <taxon>Colletotrichum spaethianum species complex</taxon>
    </lineage>
</organism>
<evidence type="ECO:0000313" key="2">
    <source>
        <dbReference type="Proteomes" id="UP001055172"/>
    </source>
</evidence>
<evidence type="ECO:0000313" key="1">
    <source>
        <dbReference type="EMBL" id="GJC80315.1"/>
    </source>
</evidence>
<gene>
    <name evidence="1" type="ORF">ColLi_03153</name>
</gene>
<dbReference type="Proteomes" id="UP001055172">
    <property type="component" value="Unassembled WGS sequence"/>
</dbReference>
<keyword evidence="2" id="KW-1185">Reference proteome</keyword>
<comment type="caution">
    <text evidence="1">The sequence shown here is derived from an EMBL/GenBank/DDBJ whole genome shotgun (WGS) entry which is preliminary data.</text>
</comment>
<accession>A0AA37GG76</accession>
<reference evidence="1 2" key="1">
    <citation type="submission" date="2021-07" db="EMBL/GenBank/DDBJ databases">
        <title>Genome data of Colletotrichum spaethianum.</title>
        <authorList>
            <person name="Utami Y.D."/>
            <person name="Hiruma K."/>
        </authorList>
    </citation>
    <scope>NUCLEOTIDE SEQUENCE [LARGE SCALE GENOMIC DNA]</scope>
    <source>
        <strain evidence="1 2">MAFF 242679</strain>
    </source>
</reference>
<proteinExistence type="predicted"/>
<dbReference type="AlphaFoldDB" id="A0AA37GG76"/>
<name>A0AA37GG76_9PEZI</name>
<sequence>MPNAVAQGLASIVPRHFRAEGLSRWSLSSPMGMVEIPCDRDAMMTRIEANGPTNTHTPPLANAMAISKVAYRLEETGEDGLPIEETTGVTIDARKIKDATVRLADHDASQWVTISKKRGIVTIVTTRLSPSGIAQRLEFDKGIQVVMPEDMNEAKAKVPDITIPS</sequence>
<protein>
    <submittedName>
        <fullName evidence="1">Uncharacterized protein</fullName>
    </submittedName>
</protein>
<dbReference type="EMBL" id="BPPX01000005">
    <property type="protein sequence ID" value="GJC80315.1"/>
    <property type="molecule type" value="Genomic_DNA"/>
</dbReference>